<feature type="region of interest" description="Disordered" evidence="1">
    <location>
        <begin position="371"/>
        <end position="397"/>
    </location>
</feature>
<evidence type="ECO:0000313" key="3">
    <source>
        <dbReference type="Proteomes" id="UP001362999"/>
    </source>
</evidence>
<name>A0AAW0E6H4_9AGAR</name>
<gene>
    <name evidence="2" type="ORF">R3P38DRAFT_3252078</name>
</gene>
<organism evidence="2 3">
    <name type="scientific">Favolaschia claudopus</name>
    <dbReference type="NCBI Taxonomy" id="2862362"/>
    <lineage>
        <taxon>Eukaryota</taxon>
        <taxon>Fungi</taxon>
        <taxon>Dikarya</taxon>
        <taxon>Basidiomycota</taxon>
        <taxon>Agaricomycotina</taxon>
        <taxon>Agaricomycetes</taxon>
        <taxon>Agaricomycetidae</taxon>
        <taxon>Agaricales</taxon>
        <taxon>Marasmiineae</taxon>
        <taxon>Mycenaceae</taxon>
        <taxon>Favolaschia</taxon>
    </lineage>
</organism>
<comment type="caution">
    <text evidence="2">The sequence shown here is derived from an EMBL/GenBank/DDBJ whole genome shotgun (WGS) entry which is preliminary data.</text>
</comment>
<accession>A0AAW0E6H4</accession>
<feature type="compositionally biased region" description="Basic and acidic residues" evidence="1">
    <location>
        <begin position="219"/>
        <end position="230"/>
    </location>
</feature>
<feature type="region of interest" description="Disordered" evidence="1">
    <location>
        <begin position="214"/>
        <end position="253"/>
    </location>
</feature>
<evidence type="ECO:0000256" key="1">
    <source>
        <dbReference type="SAM" id="MobiDB-lite"/>
    </source>
</evidence>
<sequence length="520" mass="56303">MSSGPWSGRLHVVLASTVSYERLLPQVLYKNQFDALGARHISDSFQLPSAVAGEQYYAQPAAEGRAFGDAIHAEDAEFFWTVARFRISRPSSTVDGTDILLSRQQILQDQEINRFSASPLQHVGSAPVTTHSPATSAPLSRVLGTALQRLWSTHPLPPPKPQTSSSPLALLPHFQAAGQEIPTPSNTGLASTLQFDGAAVPHATTADAAAVLSDAVSQPKDHSRRPSEHAHHARRPLEQASDPPTRLPPAPVLENSTLTVGDVEIWSSAPALCAIGEIYQNQHTFPFYHDLPGAVLAFICSQRLLACLDLHRRLLVFAYILAESFVTVMFEPVGLSESSSPLTTHNDKTHGTAINALSRLTHKPARCHLSTSERRFSSVEPKTASGPSSLGLGPPSSSKRRILSIEAAYCCKPQTDNLYQAHGFMPSRLRFVRPRSLQDPIQTCPSKSSSSSPLYLIADALPHLLRLPFLCEPSILQPSSEYYDRSAGAPFRVDRKPASRPNPSPPLAPPAPGLTQLSVS</sequence>
<evidence type="ECO:0000313" key="2">
    <source>
        <dbReference type="EMBL" id="KAK7059827.1"/>
    </source>
</evidence>
<keyword evidence="3" id="KW-1185">Reference proteome</keyword>
<proteinExistence type="predicted"/>
<feature type="compositionally biased region" description="Pro residues" evidence="1">
    <location>
        <begin position="500"/>
        <end position="512"/>
    </location>
</feature>
<dbReference type="AlphaFoldDB" id="A0AAW0E6H4"/>
<protein>
    <submittedName>
        <fullName evidence="2">Uncharacterized protein</fullName>
    </submittedName>
</protein>
<dbReference type="EMBL" id="JAWWNJ010000003">
    <property type="protein sequence ID" value="KAK7059827.1"/>
    <property type="molecule type" value="Genomic_DNA"/>
</dbReference>
<feature type="region of interest" description="Disordered" evidence="1">
    <location>
        <begin position="487"/>
        <end position="520"/>
    </location>
</feature>
<feature type="compositionally biased region" description="Low complexity" evidence="1">
    <location>
        <begin position="385"/>
        <end position="397"/>
    </location>
</feature>
<reference evidence="2 3" key="1">
    <citation type="journal article" date="2024" name="J Genomics">
        <title>Draft genome sequencing and assembly of Favolaschia claudopus CIRM-BRFM 2984 isolated from oak limbs.</title>
        <authorList>
            <person name="Navarro D."/>
            <person name="Drula E."/>
            <person name="Chaduli D."/>
            <person name="Cazenave R."/>
            <person name="Ahrendt S."/>
            <person name="Wang J."/>
            <person name="Lipzen A."/>
            <person name="Daum C."/>
            <person name="Barry K."/>
            <person name="Grigoriev I.V."/>
            <person name="Favel A."/>
            <person name="Rosso M.N."/>
            <person name="Martin F."/>
        </authorList>
    </citation>
    <scope>NUCLEOTIDE SEQUENCE [LARGE SCALE GENOMIC DNA]</scope>
    <source>
        <strain evidence="2 3">CIRM-BRFM 2984</strain>
    </source>
</reference>
<dbReference type="Proteomes" id="UP001362999">
    <property type="component" value="Unassembled WGS sequence"/>
</dbReference>